<evidence type="ECO:0000313" key="1">
    <source>
        <dbReference type="EMBL" id="KAK9534229.1"/>
    </source>
</evidence>
<sequence length="73" mass="8157">MDLLGPAGPCWSLLVPAGPCWSRGLMDLLALTVPMNGVHYTYGLCCALWFCRVVLQQHEEPDLLRNMHTDCLL</sequence>
<reference evidence="1 2" key="1">
    <citation type="journal article" date="2024" name="Genome Biol. Evol.">
        <title>Chromosome-level genome assembly of the viviparous eelpout Zoarces viviparus.</title>
        <authorList>
            <person name="Fuhrmann N."/>
            <person name="Brasseur M.V."/>
            <person name="Bakowski C.E."/>
            <person name="Podsiadlowski L."/>
            <person name="Prost S."/>
            <person name="Krehenwinkel H."/>
            <person name="Mayer C."/>
        </authorList>
    </citation>
    <scope>NUCLEOTIDE SEQUENCE [LARGE SCALE GENOMIC DNA]</scope>
    <source>
        <strain evidence="1">NO-MEL_2022_Ind0_liver</strain>
    </source>
</reference>
<proteinExistence type="predicted"/>
<dbReference type="AlphaFoldDB" id="A0AAW1FHX0"/>
<dbReference type="Proteomes" id="UP001488805">
    <property type="component" value="Unassembled WGS sequence"/>
</dbReference>
<comment type="caution">
    <text evidence="1">The sequence shown here is derived from an EMBL/GenBank/DDBJ whole genome shotgun (WGS) entry which is preliminary data.</text>
</comment>
<keyword evidence="2" id="KW-1185">Reference proteome</keyword>
<protein>
    <submittedName>
        <fullName evidence="1">Uncharacterized protein</fullName>
    </submittedName>
</protein>
<dbReference type="EMBL" id="JBCEZU010000067">
    <property type="protein sequence ID" value="KAK9534229.1"/>
    <property type="molecule type" value="Genomic_DNA"/>
</dbReference>
<evidence type="ECO:0000313" key="2">
    <source>
        <dbReference type="Proteomes" id="UP001488805"/>
    </source>
</evidence>
<name>A0AAW1FHX0_ZOAVI</name>
<organism evidence="1 2">
    <name type="scientific">Zoarces viviparus</name>
    <name type="common">Viviparous eelpout</name>
    <name type="synonym">Blennius viviparus</name>
    <dbReference type="NCBI Taxonomy" id="48416"/>
    <lineage>
        <taxon>Eukaryota</taxon>
        <taxon>Metazoa</taxon>
        <taxon>Chordata</taxon>
        <taxon>Craniata</taxon>
        <taxon>Vertebrata</taxon>
        <taxon>Euteleostomi</taxon>
        <taxon>Actinopterygii</taxon>
        <taxon>Neopterygii</taxon>
        <taxon>Teleostei</taxon>
        <taxon>Neoteleostei</taxon>
        <taxon>Acanthomorphata</taxon>
        <taxon>Eupercaria</taxon>
        <taxon>Perciformes</taxon>
        <taxon>Cottioidei</taxon>
        <taxon>Zoarcales</taxon>
        <taxon>Zoarcidae</taxon>
        <taxon>Zoarcinae</taxon>
        <taxon>Zoarces</taxon>
    </lineage>
</organism>
<gene>
    <name evidence="1" type="ORF">VZT92_009287</name>
</gene>
<accession>A0AAW1FHX0</accession>